<proteinExistence type="predicted"/>
<evidence type="ECO:0000313" key="1">
    <source>
        <dbReference type="EMBL" id="KXK63909.1"/>
    </source>
</evidence>
<dbReference type="Gene3D" id="3.40.50.300">
    <property type="entry name" value="P-loop containing nucleotide triphosphate hydrolases"/>
    <property type="match status" value="1"/>
</dbReference>
<dbReference type="SUPFAM" id="SSF52540">
    <property type="entry name" value="P-loop containing nucleoside triphosphate hydrolases"/>
    <property type="match status" value="1"/>
</dbReference>
<dbReference type="InterPro" id="IPR027417">
    <property type="entry name" value="P-loop_NTPase"/>
</dbReference>
<keyword evidence="2" id="KW-1185">Reference proteome</keyword>
<dbReference type="Proteomes" id="UP000070620">
    <property type="component" value="Unassembled WGS sequence"/>
</dbReference>
<accession>A0A136PZN3</accession>
<protein>
    <submittedName>
        <fullName evidence="1">Uncharacterized protein</fullName>
    </submittedName>
</protein>
<comment type="caution">
    <text evidence="1">The sequence shown here is derived from an EMBL/GenBank/DDBJ whole genome shotgun (WGS) entry which is preliminary data.</text>
</comment>
<organism evidence="1 2">
    <name type="scientific">Micromonospora rosaria</name>
    <dbReference type="NCBI Taxonomy" id="47874"/>
    <lineage>
        <taxon>Bacteria</taxon>
        <taxon>Bacillati</taxon>
        <taxon>Actinomycetota</taxon>
        <taxon>Actinomycetes</taxon>
        <taxon>Micromonosporales</taxon>
        <taxon>Micromonosporaceae</taxon>
        <taxon>Micromonospora</taxon>
    </lineage>
</organism>
<evidence type="ECO:0000313" key="2">
    <source>
        <dbReference type="Proteomes" id="UP000070620"/>
    </source>
</evidence>
<gene>
    <name evidence="1" type="ORF">AWW66_00175</name>
</gene>
<reference evidence="1 2" key="1">
    <citation type="submission" date="2016-01" db="EMBL/GenBank/DDBJ databases">
        <title>Whole genome sequence and analysis of Micromonospora rosaria DSM 803, which can produce antibacterial substance rosamicin.</title>
        <authorList>
            <person name="Yang H."/>
            <person name="He X."/>
            <person name="Zhu D."/>
        </authorList>
    </citation>
    <scope>NUCLEOTIDE SEQUENCE [LARGE SCALE GENOMIC DNA]</scope>
    <source>
        <strain evidence="1 2">DSM 803</strain>
    </source>
</reference>
<dbReference type="AlphaFoldDB" id="A0A136PZN3"/>
<dbReference type="EMBL" id="LRQV01000001">
    <property type="protein sequence ID" value="KXK63909.1"/>
    <property type="molecule type" value="Genomic_DNA"/>
</dbReference>
<name>A0A136PZN3_9ACTN</name>
<sequence length="305" mass="31963">MFVRDPVLAGLRLRVRPGDNPGRRLARLVSGLVGAPTTAAEVHALLDDLRRVQRPLTTCRRILVAAVRGGAGATTLTGLLATVFATYRGDGALALETTLGHGSLEFRFSESGPAAAGVWTADQVAAMSQLPPSDVAERMSHEDHRVHLLPRPGHMGLDTYGEAARALMRFFGCAVIDGGHDALTQPGHLGTVHTVVLAIPATVDGVRTAGIWFRETDPELHARTVPVLMEVSPGSRLDPARVADALRDGGGASAVRALDASSGRPHLLPYDRSLATGAPVRTGLLAHRTTPTVVRIAATALALAG</sequence>